<feature type="transmembrane region" description="Helical" evidence="6">
    <location>
        <begin position="100"/>
        <end position="119"/>
    </location>
</feature>
<evidence type="ECO:0000256" key="5">
    <source>
        <dbReference type="ARBA" id="ARBA00023136"/>
    </source>
</evidence>
<evidence type="ECO:0000313" key="9">
    <source>
        <dbReference type="Proteomes" id="UP001385951"/>
    </source>
</evidence>
<dbReference type="InterPro" id="IPR020846">
    <property type="entry name" value="MFS_dom"/>
</dbReference>
<name>A0AAW0FM68_9APHY</name>
<feature type="domain" description="Major facilitator superfamily (MFS) profile" evidence="7">
    <location>
        <begin position="34"/>
        <end position="492"/>
    </location>
</feature>
<feature type="transmembrane region" description="Helical" evidence="6">
    <location>
        <begin position="32"/>
        <end position="60"/>
    </location>
</feature>
<feature type="transmembrane region" description="Helical" evidence="6">
    <location>
        <begin position="363"/>
        <end position="382"/>
    </location>
</feature>
<dbReference type="PROSITE" id="PS50850">
    <property type="entry name" value="MFS"/>
    <property type="match status" value="1"/>
</dbReference>
<dbReference type="GO" id="GO:0016020">
    <property type="term" value="C:membrane"/>
    <property type="evidence" value="ECO:0007669"/>
    <property type="project" value="UniProtKB-SubCell"/>
</dbReference>
<keyword evidence="4 6" id="KW-1133">Transmembrane helix</keyword>
<dbReference type="Gene3D" id="1.20.1250.20">
    <property type="entry name" value="MFS general substrate transporter like domains"/>
    <property type="match status" value="2"/>
</dbReference>
<dbReference type="PANTHER" id="PTHR42718">
    <property type="entry name" value="MAJOR FACILITATOR SUPERFAMILY MULTIDRUG TRANSPORTER MFSC"/>
    <property type="match status" value="1"/>
</dbReference>
<keyword evidence="5 6" id="KW-0472">Membrane</keyword>
<evidence type="ECO:0000256" key="4">
    <source>
        <dbReference type="ARBA" id="ARBA00022989"/>
    </source>
</evidence>
<dbReference type="PANTHER" id="PTHR42718:SF9">
    <property type="entry name" value="MAJOR FACILITATOR SUPERFAMILY MULTIDRUG TRANSPORTER MFSC"/>
    <property type="match status" value="1"/>
</dbReference>
<feature type="transmembrane region" description="Helical" evidence="6">
    <location>
        <begin position="125"/>
        <end position="147"/>
    </location>
</feature>
<keyword evidence="3 6" id="KW-0812">Transmembrane</keyword>
<organism evidence="8 9">
    <name type="scientific">Cerrena zonata</name>
    <dbReference type="NCBI Taxonomy" id="2478898"/>
    <lineage>
        <taxon>Eukaryota</taxon>
        <taxon>Fungi</taxon>
        <taxon>Dikarya</taxon>
        <taxon>Basidiomycota</taxon>
        <taxon>Agaricomycotina</taxon>
        <taxon>Agaricomycetes</taxon>
        <taxon>Polyporales</taxon>
        <taxon>Cerrenaceae</taxon>
        <taxon>Cerrena</taxon>
    </lineage>
</organism>
<reference evidence="8 9" key="1">
    <citation type="submission" date="2022-09" db="EMBL/GenBank/DDBJ databases">
        <authorList>
            <person name="Palmer J.M."/>
        </authorList>
    </citation>
    <scope>NUCLEOTIDE SEQUENCE [LARGE SCALE GENOMIC DNA]</scope>
    <source>
        <strain evidence="8 9">DSM 7382</strain>
    </source>
</reference>
<dbReference type="Proteomes" id="UP001385951">
    <property type="component" value="Unassembled WGS sequence"/>
</dbReference>
<dbReference type="GO" id="GO:0022857">
    <property type="term" value="F:transmembrane transporter activity"/>
    <property type="evidence" value="ECO:0007669"/>
    <property type="project" value="InterPro"/>
</dbReference>
<feature type="transmembrane region" description="Helical" evidence="6">
    <location>
        <begin position="159"/>
        <end position="182"/>
    </location>
</feature>
<feature type="transmembrane region" description="Helical" evidence="6">
    <location>
        <begin position="299"/>
        <end position="324"/>
    </location>
</feature>
<gene>
    <name evidence="8" type="ORF">QCA50_015103</name>
</gene>
<sequence>MSPQRLTGSAPLSPAPTLVESRVPQYSNARKYSLLLIFCLAQFLDAFNNSALFSAIPSLIRDLNITESESTWIISAFQLTFASFLLISGKISDIYNPKHAFIAGAAILGCLSIGAGFVTDKITLIVLRALSGIAASLTIPSALTLLVNLFTDSEEQARAIGVFGGCGAIGNVLGLIIGAIFIEFANWSWVFWFVALVAIPISGVCTFLIPPQLKREDDDQVQAAKWKSLDLLGISILTAALILFIFAVTSGSSSGWASAGVLVPLIISVFMVVGFFVYETKIPAEVAAVPPSTWFLPNFAVLFGVALLPYFWWTTIFTIFTTLWQQFYGWSAIETALRMLPIGALAFAISFTGGLSRIVSPKWILLSAQGLLVIATILLHFADGPDKYFKFVLPAFILGTSGCMFTYTHTNIAIFRTSPASMAGTVGAIFNGALQLGSAVGLAAVSSIETSVEASHGGPTSYAGRAAAFWFLLAVVCIEAISLTIFYRVEAEHKAHVEVVEEVPVNSGKLEKLESAVQTPMDEKAEFRLSPV</sequence>
<protein>
    <recommendedName>
        <fullName evidence="7">Major facilitator superfamily (MFS) profile domain-containing protein</fullName>
    </recommendedName>
</protein>
<evidence type="ECO:0000256" key="2">
    <source>
        <dbReference type="ARBA" id="ARBA00022448"/>
    </source>
</evidence>
<dbReference type="AlphaFoldDB" id="A0AAW0FM68"/>
<keyword evidence="9" id="KW-1185">Reference proteome</keyword>
<feature type="transmembrane region" description="Helical" evidence="6">
    <location>
        <begin position="255"/>
        <end position="278"/>
    </location>
</feature>
<dbReference type="Pfam" id="PF07690">
    <property type="entry name" value="MFS_1"/>
    <property type="match status" value="1"/>
</dbReference>
<feature type="transmembrane region" description="Helical" evidence="6">
    <location>
        <begin position="72"/>
        <end position="88"/>
    </location>
</feature>
<dbReference type="InterPro" id="IPR036259">
    <property type="entry name" value="MFS_trans_sf"/>
</dbReference>
<proteinExistence type="predicted"/>
<comment type="subcellular location">
    <subcellularLocation>
        <location evidence="1">Membrane</location>
        <topology evidence="1">Multi-pass membrane protein</topology>
    </subcellularLocation>
</comment>
<feature type="transmembrane region" description="Helical" evidence="6">
    <location>
        <begin position="428"/>
        <end position="448"/>
    </location>
</feature>
<feature type="transmembrane region" description="Helical" evidence="6">
    <location>
        <begin position="188"/>
        <end position="209"/>
    </location>
</feature>
<evidence type="ECO:0000313" key="8">
    <source>
        <dbReference type="EMBL" id="KAK7681756.1"/>
    </source>
</evidence>
<keyword evidence="2" id="KW-0813">Transport</keyword>
<dbReference type="InterPro" id="IPR011701">
    <property type="entry name" value="MFS"/>
</dbReference>
<dbReference type="EMBL" id="JASBNA010000039">
    <property type="protein sequence ID" value="KAK7681756.1"/>
    <property type="molecule type" value="Genomic_DNA"/>
</dbReference>
<comment type="caution">
    <text evidence="8">The sequence shown here is derived from an EMBL/GenBank/DDBJ whole genome shotgun (WGS) entry which is preliminary data.</text>
</comment>
<evidence type="ECO:0000256" key="6">
    <source>
        <dbReference type="SAM" id="Phobius"/>
    </source>
</evidence>
<feature type="transmembrane region" description="Helical" evidence="6">
    <location>
        <begin position="388"/>
        <end position="407"/>
    </location>
</feature>
<feature type="transmembrane region" description="Helical" evidence="6">
    <location>
        <begin position="229"/>
        <end position="249"/>
    </location>
</feature>
<feature type="transmembrane region" description="Helical" evidence="6">
    <location>
        <begin position="468"/>
        <end position="487"/>
    </location>
</feature>
<evidence type="ECO:0000259" key="7">
    <source>
        <dbReference type="PROSITE" id="PS50850"/>
    </source>
</evidence>
<dbReference type="SUPFAM" id="SSF103473">
    <property type="entry name" value="MFS general substrate transporter"/>
    <property type="match status" value="2"/>
</dbReference>
<accession>A0AAW0FM68</accession>
<evidence type="ECO:0000256" key="1">
    <source>
        <dbReference type="ARBA" id="ARBA00004141"/>
    </source>
</evidence>
<evidence type="ECO:0000256" key="3">
    <source>
        <dbReference type="ARBA" id="ARBA00022692"/>
    </source>
</evidence>
<feature type="transmembrane region" description="Helical" evidence="6">
    <location>
        <begin position="336"/>
        <end position="356"/>
    </location>
</feature>